<dbReference type="AlphaFoldDB" id="A0A8J4YDT9"/>
<dbReference type="GO" id="GO:0005743">
    <property type="term" value="C:mitochondrial inner membrane"/>
    <property type="evidence" value="ECO:0007669"/>
    <property type="project" value="TreeGrafter"/>
</dbReference>
<sequence length="392" mass="44043">MLLLRLAQRALAAPRPRMVNPALLALLRPASKVLAVLVGRGFRKWWQALPKHKKQILIDHLRRNRVRYAVGSGVAATAGVVYYHNHVTVAPYTGRHRFMLLTTDQLFSMAGQLYQMEMEQYAHLMVPEHHPMLERVQRVGNRLLQANNTLPELYTKVWTVSVIDDPTMNCFVLPSGDIVMFTGMMDALENDDQVAAVLAHEMSHAILDHAAEHLNRGYLLDLVVLVPVALIWAVLPSDLLAVASHWLFNLVVKLFLTLPYSRLLETEADYLGLRLAAKACYDVREFSALWGKMDVLEKIMDKNGQGAEVPAWLSTHPTNEDRQRELEGQMAEALDLRTSCKCPPLTPRDPREPIRRLQRGVAQEDPQVTPVAIPLQKPLPPPAARIGTVTAS</sequence>
<evidence type="ECO:0000256" key="2">
    <source>
        <dbReference type="ARBA" id="ARBA00022723"/>
    </source>
</evidence>
<keyword evidence="2" id="KW-0479">Metal-binding</keyword>
<organism evidence="12 13">
    <name type="scientific">Chionoecetes opilio</name>
    <name type="common">Atlantic snow crab</name>
    <name type="synonym">Cancer opilio</name>
    <dbReference type="NCBI Taxonomy" id="41210"/>
    <lineage>
        <taxon>Eukaryota</taxon>
        <taxon>Metazoa</taxon>
        <taxon>Ecdysozoa</taxon>
        <taxon>Arthropoda</taxon>
        <taxon>Crustacea</taxon>
        <taxon>Multicrustacea</taxon>
        <taxon>Malacostraca</taxon>
        <taxon>Eumalacostraca</taxon>
        <taxon>Eucarida</taxon>
        <taxon>Decapoda</taxon>
        <taxon>Pleocyemata</taxon>
        <taxon>Brachyura</taxon>
        <taxon>Eubrachyura</taxon>
        <taxon>Majoidea</taxon>
        <taxon>Majidae</taxon>
        <taxon>Chionoecetes</taxon>
    </lineage>
</organism>
<evidence type="ECO:0000313" key="13">
    <source>
        <dbReference type="Proteomes" id="UP000770661"/>
    </source>
</evidence>
<keyword evidence="1 9" id="KW-0645">Protease</keyword>
<dbReference type="GO" id="GO:0004222">
    <property type="term" value="F:metalloendopeptidase activity"/>
    <property type="evidence" value="ECO:0007669"/>
    <property type="project" value="InterPro"/>
</dbReference>
<name>A0A8J4YDT9_CHIOP</name>
<evidence type="ECO:0000256" key="4">
    <source>
        <dbReference type="ARBA" id="ARBA00022833"/>
    </source>
</evidence>
<dbReference type="GO" id="GO:0006515">
    <property type="term" value="P:protein quality control for misfolded or incompletely synthesized proteins"/>
    <property type="evidence" value="ECO:0007669"/>
    <property type="project" value="TreeGrafter"/>
</dbReference>
<dbReference type="Proteomes" id="UP000770661">
    <property type="component" value="Unassembled WGS sequence"/>
</dbReference>
<gene>
    <name evidence="12" type="primary">Oma1</name>
    <name evidence="12" type="ORF">GWK47_038642</name>
</gene>
<comment type="caution">
    <text evidence="12">The sequence shown here is derived from an EMBL/GenBank/DDBJ whole genome shotgun (WGS) entry which is preliminary data.</text>
</comment>
<keyword evidence="13" id="KW-1185">Reference proteome</keyword>
<evidence type="ECO:0000256" key="9">
    <source>
        <dbReference type="RuleBase" id="RU003983"/>
    </source>
</evidence>
<dbReference type="EMBL" id="JACEEZ010005636">
    <property type="protein sequence ID" value="KAG0725457.1"/>
    <property type="molecule type" value="Genomic_DNA"/>
</dbReference>
<keyword evidence="5 9" id="KW-0482">Metalloprotease</keyword>
<dbReference type="Pfam" id="PF01435">
    <property type="entry name" value="Peptidase_M48"/>
    <property type="match status" value="1"/>
</dbReference>
<dbReference type="GO" id="GO:0046872">
    <property type="term" value="F:metal ion binding"/>
    <property type="evidence" value="ECO:0007669"/>
    <property type="project" value="UniProtKB-KW"/>
</dbReference>
<accession>A0A8J4YDT9</accession>
<evidence type="ECO:0000256" key="5">
    <source>
        <dbReference type="ARBA" id="ARBA00023049"/>
    </source>
</evidence>
<reference evidence="12" key="1">
    <citation type="submission" date="2020-07" db="EMBL/GenBank/DDBJ databases">
        <title>The High-quality genome of the commercially important snow crab, Chionoecetes opilio.</title>
        <authorList>
            <person name="Jeong J.-H."/>
            <person name="Ryu S."/>
        </authorList>
    </citation>
    <scope>NUCLEOTIDE SEQUENCE</scope>
    <source>
        <strain evidence="12">MADBK_172401_WGS</strain>
        <tissue evidence="12">Digestive gland</tissue>
    </source>
</reference>
<keyword evidence="3 9" id="KW-0378">Hydrolase</keyword>
<evidence type="ECO:0000256" key="7">
    <source>
        <dbReference type="ARBA" id="ARBA00040360"/>
    </source>
</evidence>
<dbReference type="InterPro" id="IPR001915">
    <property type="entry name" value="Peptidase_M48"/>
</dbReference>
<evidence type="ECO:0000313" key="12">
    <source>
        <dbReference type="EMBL" id="KAG0725457.1"/>
    </source>
</evidence>
<proteinExistence type="inferred from homology"/>
<protein>
    <recommendedName>
        <fullName evidence="7">Metalloendopeptidase OMA1, mitochondrial</fullName>
    </recommendedName>
    <alternativeName>
        <fullName evidence="8">Overlapping with the m-AAA protease 1 homolog</fullName>
    </alternativeName>
</protein>
<dbReference type="GO" id="GO:0034982">
    <property type="term" value="P:mitochondrial protein processing"/>
    <property type="evidence" value="ECO:0007669"/>
    <property type="project" value="TreeGrafter"/>
</dbReference>
<evidence type="ECO:0000256" key="3">
    <source>
        <dbReference type="ARBA" id="ARBA00022801"/>
    </source>
</evidence>
<dbReference type="InterPro" id="IPR051156">
    <property type="entry name" value="Mito/Outer_Membr_Metalloprot"/>
</dbReference>
<evidence type="ECO:0000256" key="10">
    <source>
        <dbReference type="SAM" id="MobiDB-lite"/>
    </source>
</evidence>
<feature type="region of interest" description="Disordered" evidence="10">
    <location>
        <begin position="358"/>
        <end position="392"/>
    </location>
</feature>
<evidence type="ECO:0000256" key="6">
    <source>
        <dbReference type="ARBA" id="ARBA00038233"/>
    </source>
</evidence>
<dbReference type="CDD" id="cd07331">
    <property type="entry name" value="M48C_Oma1_like"/>
    <property type="match status" value="1"/>
</dbReference>
<dbReference type="PANTHER" id="PTHR22726:SF1">
    <property type="entry name" value="METALLOENDOPEPTIDASE OMA1, MITOCHONDRIAL"/>
    <property type="match status" value="1"/>
</dbReference>
<dbReference type="PANTHER" id="PTHR22726">
    <property type="entry name" value="METALLOENDOPEPTIDASE OMA1"/>
    <property type="match status" value="1"/>
</dbReference>
<evidence type="ECO:0000259" key="11">
    <source>
        <dbReference type="Pfam" id="PF01435"/>
    </source>
</evidence>
<keyword evidence="4 9" id="KW-0862">Zinc</keyword>
<comment type="similarity">
    <text evidence="6 9">Belongs to the peptidase M48 family.</text>
</comment>
<evidence type="ECO:0000256" key="1">
    <source>
        <dbReference type="ARBA" id="ARBA00022670"/>
    </source>
</evidence>
<dbReference type="Gene3D" id="3.30.2010.10">
    <property type="entry name" value="Metalloproteases ('zincins'), catalytic domain"/>
    <property type="match status" value="1"/>
</dbReference>
<evidence type="ECO:0000256" key="8">
    <source>
        <dbReference type="ARBA" id="ARBA00042978"/>
    </source>
</evidence>
<dbReference type="OrthoDB" id="7464992at2759"/>
<comment type="cofactor">
    <cofactor evidence="9">
        <name>Zn(2+)</name>
        <dbReference type="ChEBI" id="CHEBI:29105"/>
    </cofactor>
    <text evidence="9">Binds 1 zinc ion per subunit.</text>
</comment>
<feature type="domain" description="Peptidase M48" evidence="11">
    <location>
        <begin position="134"/>
        <end position="328"/>
    </location>
</feature>